<evidence type="ECO:0000256" key="2">
    <source>
        <dbReference type="ARBA" id="ARBA00007998"/>
    </source>
</evidence>
<dbReference type="EMBL" id="BMHE01000045">
    <property type="protein sequence ID" value="GGA03943.1"/>
    <property type="molecule type" value="Genomic_DNA"/>
</dbReference>
<evidence type="ECO:0000256" key="7">
    <source>
        <dbReference type="ARBA" id="ARBA00023136"/>
    </source>
</evidence>
<evidence type="ECO:0000313" key="10">
    <source>
        <dbReference type="Proteomes" id="UP000615455"/>
    </source>
</evidence>
<feature type="transmembrane region" description="Helical" evidence="8">
    <location>
        <begin position="303"/>
        <end position="321"/>
    </location>
</feature>
<keyword evidence="3" id="KW-0813">Transport</keyword>
<keyword evidence="4" id="KW-0309">Germination</keyword>
<keyword evidence="7 8" id="KW-0472">Membrane</keyword>
<comment type="subcellular location">
    <subcellularLocation>
        <location evidence="1">Membrane</location>
        <topology evidence="1">Multi-pass membrane protein</topology>
    </subcellularLocation>
</comment>
<feature type="transmembrane region" description="Helical" evidence="8">
    <location>
        <begin position="147"/>
        <end position="164"/>
    </location>
</feature>
<name>A0ABQ1F9Y7_9BACL</name>
<evidence type="ECO:0000256" key="3">
    <source>
        <dbReference type="ARBA" id="ARBA00022448"/>
    </source>
</evidence>
<feature type="transmembrane region" description="Helical" evidence="8">
    <location>
        <begin position="184"/>
        <end position="207"/>
    </location>
</feature>
<feature type="transmembrane region" description="Helical" evidence="8">
    <location>
        <begin position="116"/>
        <end position="135"/>
    </location>
</feature>
<keyword evidence="6 8" id="KW-1133">Transmembrane helix</keyword>
<dbReference type="PANTHER" id="PTHR34975">
    <property type="entry name" value="SPORE GERMINATION PROTEIN A2"/>
    <property type="match status" value="1"/>
</dbReference>
<feature type="transmembrane region" description="Helical" evidence="8">
    <location>
        <begin position="40"/>
        <end position="64"/>
    </location>
</feature>
<evidence type="ECO:0000256" key="5">
    <source>
        <dbReference type="ARBA" id="ARBA00022692"/>
    </source>
</evidence>
<feature type="transmembrane region" description="Helical" evidence="8">
    <location>
        <begin position="7"/>
        <end position="28"/>
    </location>
</feature>
<dbReference type="InterPro" id="IPR004761">
    <property type="entry name" value="Spore_GerAB"/>
</dbReference>
<evidence type="ECO:0000256" key="1">
    <source>
        <dbReference type="ARBA" id="ARBA00004141"/>
    </source>
</evidence>
<dbReference type="PANTHER" id="PTHR34975:SF2">
    <property type="entry name" value="SPORE GERMINATION PROTEIN A2"/>
    <property type="match status" value="1"/>
</dbReference>
<organism evidence="9 10">
    <name type="scientific">Paenibacillus marchantiophytorum</name>
    <dbReference type="NCBI Taxonomy" id="1619310"/>
    <lineage>
        <taxon>Bacteria</taxon>
        <taxon>Bacillati</taxon>
        <taxon>Bacillota</taxon>
        <taxon>Bacilli</taxon>
        <taxon>Bacillales</taxon>
        <taxon>Paenibacillaceae</taxon>
        <taxon>Paenibacillus</taxon>
    </lineage>
</organism>
<gene>
    <name evidence="9" type="ORF">GCM10008018_57330</name>
</gene>
<keyword evidence="10" id="KW-1185">Reference proteome</keyword>
<feature type="transmembrane region" description="Helical" evidence="8">
    <location>
        <begin position="219"/>
        <end position="241"/>
    </location>
</feature>
<comment type="similarity">
    <text evidence="2">Belongs to the amino acid-polyamine-organocation (APC) superfamily. Spore germination protein (SGP) (TC 2.A.3.9) family.</text>
</comment>
<protein>
    <submittedName>
        <fullName evidence="9">Germination protein</fullName>
    </submittedName>
</protein>
<dbReference type="Proteomes" id="UP000615455">
    <property type="component" value="Unassembled WGS sequence"/>
</dbReference>
<keyword evidence="5 8" id="KW-0812">Transmembrane</keyword>
<evidence type="ECO:0000256" key="8">
    <source>
        <dbReference type="SAM" id="Phobius"/>
    </source>
</evidence>
<feature type="transmembrane region" description="Helical" evidence="8">
    <location>
        <begin position="76"/>
        <end position="96"/>
    </location>
</feature>
<feature type="transmembrane region" description="Helical" evidence="8">
    <location>
        <begin position="336"/>
        <end position="357"/>
    </location>
</feature>
<accession>A0ABQ1F9Y7</accession>
<evidence type="ECO:0000256" key="6">
    <source>
        <dbReference type="ARBA" id="ARBA00022989"/>
    </source>
</evidence>
<sequence length="367" mass="41590">MKKMDLTGIQIFWIIVSFQCGNTLLLTLSPNINEAQQDAWIASIIAGALGLFIAYVSTKLSLLFPGRTIVQYSQDILGKWFGKLIMIPYFIQWYSVLGVILKEFSDFTILTLLPRTPIWILTITMVLLLIYITYMGGIEGIGRCSELLGPFIVIMIILILPLNIQVMDWTRILPIYVDTGISHIFKGALTPLSFFGEVCMLTMLVSFMKKPAEGPLRAILGLSVACFLLMVSSLFVIMVFGPGLSAKMAHPFFDMVRFISFGGFIENIDLVIVLIWVVSVFIKMSLYFFISCYGTAQWLNIKNWRTLIWFIAPIILIQAWLYPDITASDIGYVTKYWIPIVLPVNMFGIPLLLWFVASIRKKYANAH</sequence>
<dbReference type="NCBIfam" id="TIGR00912">
    <property type="entry name" value="2A0309"/>
    <property type="match status" value="1"/>
</dbReference>
<comment type="caution">
    <text evidence="9">The sequence shown here is derived from an EMBL/GenBank/DDBJ whole genome shotgun (WGS) entry which is preliminary data.</text>
</comment>
<dbReference type="Pfam" id="PF03845">
    <property type="entry name" value="Spore_permease"/>
    <property type="match status" value="1"/>
</dbReference>
<reference evidence="10" key="1">
    <citation type="journal article" date="2019" name="Int. J. Syst. Evol. Microbiol.">
        <title>The Global Catalogue of Microorganisms (GCM) 10K type strain sequencing project: providing services to taxonomists for standard genome sequencing and annotation.</title>
        <authorList>
            <consortium name="The Broad Institute Genomics Platform"/>
            <consortium name="The Broad Institute Genome Sequencing Center for Infectious Disease"/>
            <person name="Wu L."/>
            <person name="Ma J."/>
        </authorList>
    </citation>
    <scope>NUCLEOTIDE SEQUENCE [LARGE SCALE GENOMIC DNA]</scope>
    <source>
        <strain evidence="10">CGMCC 1.15043</strain>
    </source>
</reference>
<dbReference type="RefSeq" id="WP_189018432.1">
    <property type="nucleotide sequence ID" value="NZ_BMHE01000045.1"/>
</dbReference>
<proteinExistence type="inferred from homology"/>
<dbReference type="Gene3D" id="1.20.1740.10">
    <property type="entry name" value="Amino acid/polyamine transporter I"/>
    <property type="match status" value="1"/>
</dbReference>
<feature type="transmembrane region" description="Helical" evidence="8">
    <location>
        <begin position="261"/>
        <end position="282"/>
    </location>
</feature>
<evidence type="ECO:0000256" key="4">
    <source>
        <dbReference type="ARBA" id="ARBA00022544"/>
    </source>
</evidence>
<evidence type="ECO:0000313" key="9">
    <source>
        <dbReference type="EMBL" id="GGA03943.1"/>
    </source>
</evidence>